<dbReference type="InterPro" id="IPR036890">
    <property type="entry name" value="HATPase_C_sf"/>
</dbReference>
<dbReference type="PROSITE" id="PS50109">
    <property type="entry name" value="HIS_KIN"/>
    <property type="match status" value="1"/>
</dbReference>
<reference evidence="8 9" key="1">
    <citation type="submission" date="2024-09" db="EMBL/GenBank/DDBJ databases">
        <title>Floridaenema gen nov. (Aerosakkonemataceae, Aerosakkonematales ord. nov., Cyanobacteria) from benthic tropical and subtropical fresh waters, with the description of four new species.</title>
        <authorList>
            <person name="Moretto J.A."/>
            <person name="Berthold D.E."/>
            <person name="Lefler F.W."/>
            <person name="Huang I.-S."/>
            <person name="Laughinghouse H. IV."/>
        </authorList>
    </citation>
    <scope>NUCLEOTIDE SEQUENCE [LARGE SCALE GENOMIC DNA]</scope>
    <source>
        <strain evidence="8 9">BLCC-F154</strain>
    </source>
</reference>
<dbReference type="InterPro" id="IPR004358">
    <property type="entry name" value="Sig_transdc_His_kin-like_C"/>
</dbReference>
<dbReference type="Pfam" id="PF02518">
    <property type="entry name" value="HATPase_c"/>
    <property type="match status" value="1"/>
</dbReference>
<feature type="domain" description="Histidine kinase" evidence="7">
    <location>
        <begin position="171"/>
        <end position="395"/>
    </location>
</feature>
<evidence type="ECO:0000256" key="3">
    <source>
        <dbReference type="ARBA" id="ARBA00022553"/>
    </source>
</evidence>
<evidence type="ECO:0000259" key="7">
    <source>
        <dbReference type="PROSITE" id="PS50109"/>
    </source>
</evidence>
<keyword evidence="5" id="KW-0418">Kinase</keyword>
<dbReference type="Pfam" id="PF00512">
    <property type="entry name" value="HisKA"/>
    <property type="match status" value="1"/>
</dbReference>
<keyword evidence="9" id="KW-1185">Reference proteome</keyword>
<evidence type="ECO:0000256" key="1">
    <source>
        <dbReference type="ARBA" id="ARBA00000085"/>
    </source>
</evidence>
<dbReference type="CDD" id="cd00082">
    <property type="entry name" value="HisKA"/>
    <property type="match status" value="1"/>
</dbReference>
<accession>A0ABV4YKQ8</accession>
<dbReference type="GO" id="GO:0005524">
    <property type="term" value="F:ATP binding"/>
    <property type="evidence" value="ECO:0007669"/>
    <property type="project" value="UniProtKB-KW"/>
</dbReference>
<evidence type="ECO:0000313" key="8">
    <source>
        <dbReference type="EMBL" id="MFB2939083.1"/>
    </source>
</evidence>
<organism evidence="8 9">
    <name type="scientific">Floridaenema fluviatile BLCC-F154</name>
    <dbReference type="NCBI Taxonomy" id="3153640"/>
    <lineage>
        <taxon>Bacteria</taxon>
        <taxon>Bacillati</taxon>
        <taxon>Cyanobacteriota</taxon>
        <taxon>Cyanophyceae</taxon>
        <taxon>Oscillatoriophycideae</taxon>
        <taxon>Aerosakkonematales</taxon>
        <taxon>Aerosakkonemataceae</taxon>
        <taxon>Floridanema</taxon>
        <taxon>Floridanema fluviatile</taxon>
    </lineage>
</organism>
<dbReference type="InterPro" id="IPR003661">
    <property type="entry name" value="HisK_dim/P_dom"/>
</dbReference>
<protein>
    <recommendedName>
        <fullName evidence="2">histidine kinase</fullName>
        <ecNumber evidence="2">2.7.13.3</ecNumber>
    </recommendedName>
</protein>
<dbReference type="Gene3D" id="1.10.287.130">
    <property type="match status" value="1"/>
</dbReference>
<keyword evidence="4" id="KW-0808">Transferase</keyword>
<evidence type="ECO:0000256" key="2">
    <source>
        <dbReference type="ARBA" id="ARBA00012438"/>
    </source>
</evidence>
<dbReference type="SUPFAM" id="SSF55874">
    <property type="entry name" value="ATPase domain of HSP90 chaperone/DNA topoisomerase II/histidine kinase"/>
    <property type="match status" value="1"/>
</dbReference>
<keyword evidence="8" id="KW-0547">Nucleotide-binding</keyword>
<dbReference type="InterPro" id="IPR003594">
    <property type="entry name" value="HATPase_dom"/>
</dbReference>
<comment type="catalytic activity">
    <reaction evidence="1">
        <text>ATP + protein L-histidine = ADP + protein N-phospho-L-histidine.</text>
        <dbReference type="EC" id="2.7.13.3"/>
    </reaction>
</comment>
<dbReference type="PANTHER" id="PTHR43047">
    <property type="entry name" value="TWO-COMPONENT HISTIDINE PROTEIN KINASE"/>
    <property type="match status" value="1"/>
</dbReference>
<keyword evidence="6" id="KW-0902">Two-component regulatory system</keyword>
<dbReference type="PANTHER" id="PTHR43047:SF72">
    <property type="entry name" value="OSMOSENSING HISTIDINE PROTEIN KINASE SLN1"/>
    <property type="match status" value="1"/>
</dbReference>
<gene>
    <name evidence="8" type="ORF">ACE1B6_27840</name>
</gene>
<dbReference type="Proteomes" id="UP001576776">
    <property type="component" value="Unassembled WGS sequence"/>
</dbReference>
<dbReference type="EC" id="2.7.13.3" evidence="2"/>
<sequence length="395" mass="44450">MFDASKILNTQIDAILEHWETAVRQDSRIESSAELSATALKNSMPILLRGMAKALAHQGKESYETVASASLEHGKTRAKEGYNPAEIAWEYKILRRVIFSVLEPQLLQGSPKEILRTVRTLDAVIDEAISQCYTSYVQQRVKELEQLRSQLIMTNQELTRLLRTSKDSLAYMAHELKTPLTSIIGYSDLFLRQQQKPVDVQATVPNLRNIERVLQAGRLLLRLINDALELSSSEAGKIQLNLACVDVKQVIKDVVATIEPLVQAKNLQLKIDYDRAPTQVVTDIFRLQQILTNLLSNAVRYTNEGFIKLECFTHSNNYWSIAIADTGIGMAEEDLTRIFEPFIRASSNTHRRDEESTGLGLAIVARLIKLLQGEIKVVSQLGVGSTFTITFPWKI</sequence>
<evidence type="ECO:0000256" key="4">
    <source>
        <dbReference type="ARBA" id="ARBA00022679"/>
    </source>
</evidence>
<evidence type="ECO:0000313" key="9">
    <source>
        <dbReference type="Proteomes" id="UP001576776"/>
    </source>
</evidence>
<evidence type="ECO:0000256" key="6">
    <source>
        <dbReference type="ARBA" id="ARBA00023012"/>
    </source>
</evidence>
<dbReference type="SMART" id="SM00387">
    <property type="entry name" value="HATPase_c"/>
    <property type="match status" value="1"/>
</dbReference>
<dbReference type="EMBL" id="JBHFNS010000093">
    <property type="protein sequence ID" value="MFB2939083.1"/>
    <property type="molecule type" value="Genomic_DNA"/>
</dbReference>
<name>A0ABV4YKQ8_9CYAN</name>
<dbReference type="InterPro" id="IPR005467">
    <property type="entry name" value="His_kinase_dom"/>
</dbReference>
<proteinExistence type="predicted"/>
<dbReference type="RefSeq" id="WP_413260556.1">
    <property type="nucleotide sequence ID" value="NZ_JBHFNS010000093.1"/>
</dbReference>
<dbReference type="SUPFAM" id="SSF47384">
    <property type="entry name" value="Homodimeric domain of signal transducing histidine kinase"/>
    <property type="match status" value="1"/>
</dbReference>
<keyword evidence="3" id="KW-0597">Phosphoprotein</keyword>
<keyword evidence="8" id="KW-0067">ATP-binding</keyword>
<dbReference type="Pfam" id="PF14361">
    <property type="entry name" value="RsbRD_N"/>
    <property type="match status" value="1"/>
</dbReference>
<dbReference type="InterPro" id="IPR036097">
    <property type="entry name" value="HisK_dim/P_sf"/>
</dbReference>
<dbReference type="PRINTS" id="PR00344">
    <property type="entry name" value="BCTRLSENSOR"/>
</dbReference>
<evidence type="ECO:0000256" key="5">
    <source>
        <dbReference type="ARBA" id="ARBA00022777"/>
    </source>
</evidence>
<dbReference type="SMART" id="SM00388">
    <property type="entry name" value="HisKA"/>
    <property type="match status" value="1"/>
</dbReference>
<dbReference type="InterPro" id="IPR025751">
    <property type="entry name" value="RsbRD_N_dom"/>
</dbReference>
<dbReference type="CDD" id="cd16922">
    <property type="entry name" value="HATPase_EvgS-ArcB-TorS-like"/>
    <property type="match status" value="1"/>
</dbReference>
<comment type="caution">
    <text evidence="8">The sequence shown here is derived from an EMBL/GenBank/DDBJ whole genome shotgun (WGS) entry which is preliminary data.</text>
</comment>
<dbReference type="Gene3D" id="3.30.565.10">
    <property type="entry name" value="Histidine kinase-like ATPase, C-terminal domain"/>
    <property type="match status" value="1"/>
</dbReference>